<proteinExistence type="predicted"/>
<protein>
    <submittedName>
        <fullName evidence="2">Uncharacterized protein</fullName>
    </submittedName>
</protein>
<accession>A0AAV7QJV8</accession>
<comment type="caution">
    <text evidence="2">The sequence shown here is derived from an EMBL/GenBank/DDBJ whole genome shotgun (WGS) entry which is preliminary data.</text>
</comment>
<evidence type="ECO:0000313" key="2">
    <source>
        <dbReference type="EMBL" id="KAJ1140832.1"/>
    </source>
</evidence>
<evidence type="ECO:0000256" key="1">
    <source>
        <dbReference type="SAM" id="MobiDB-lite"/>
    </source>
</evidence>
<gene>
    <name evidence="2" type="ORF">NDU88_007170</name>
</gene>
<dbReference type="EMBL" id="JANPWB010000010">
    <property type="protein sequence ID" value="KAJ1140832.1"/>
    <property type="molecule type" value="Genomic_DNA"/>
</dbReference>
<evidence type="ECO:0000313" key="3">
    <source>
        <dbReference type="Proteomes" id="UP001066276"/>
    </source>
</evidence>
<dbReference type="AlphaFoldDB" id="A0AAV7QJV8"/>
<feature type="region of interest" description="Disordered" evidence="1">
    <location>
        <begin position="110"/>
        <end position="131"/>
    </location>
</feature>
<keyword evidence="3" id="KW-1185">Reference proteome</keyword>
<organism evidence="2 3">
    <name type="scientific">Pleurodeles waltl</name>
    <name type="common">Iberian ribbed newt</name>
    <dbReference type="NCBI Taxonomy" id="8319"/>
    <lineage>
        <taxon>Eukaryota</taxon>
        <taxon>Metazoa</taxon>
        <taxon>Chordata</taxon>
        <taxon>Craniata</taxon>
        <taxon>Vertebrata</taxon>
        <taxon>Euteleostomi</taxon>
        <taxon>Amphibia</taxon>
        <taxon>Batrachia</taxon>
        <taxon>Caudata</taxon>
        <taxon>Salamandroidea</taxon>
        <taxon>Salamandridae</taxon>
        <taxon>Pleurodelinae</taxon>
        <taxon>Pleurodeles</taxon>
    </lineage>
</organism>
<reference evidence="2" key="1">
    <citation type="journal article" date="2022" name="bioRxiv">
        <title>Sequencing and chromosome-scale assembly of the giantPleurodeles waltlgenome.</title>
        <authorList>
            <person name="Brown T."/>
            <person name="Elewa A."/>
            <person name="Iarovenko S."/>
            <person name="Subramanian E."/>
            <person name="Araus A.J."/>
            <person name="Petzold A."/>
            <person name="Susuki M."/>
            <person name="Suzuki K.-i.T."/>
            <person name="Hayashi T."/>
            <person name="Toyoda A."/>
            <person name="Oliveira C."/>
            <person name="Osipova E."/>
            <person name="Leigh N.D."/>
            <person name="Simon A."/>
            <person name="Yun M.H."/>
        </authorList>
    </citation>
    <scope>NUCLEOTIDE SEQUENCE</scope>
    <source>
        <strain evidence="2">20211129_DDA</strain>
        <tissue evidence="2">Liver</tissue>
    </source>
</reference>
<name>A0AAV7QJV8_PLEWA</name>
<sequence>MLKILIKYAKADQEDIFKEIEKIKDWLADHPENEKEEIDTFLKDMEPRKDKFEEDINARKQRKFLKDVQDYERGRILTFDWKYDSLYREEEQKKNKAACYPSRVEKEIVTTEESEISERGESNLSDWETPGESNLLNEMCLLRKHA</sequence>
<dbReference type="Proteomes" id="UP001066276">
    <property type="component" value="Chromosome 6"/>
</dbReference>
<feature type="compositionally biased region" description="Polar residues" evidence="1">
    <location>
        <begin position="122"/>
        <end position="131"/>
    </location>
</feature>